<dbReference type="EMBL" id="DXCQ01000061">
    <property type="protein sequence ID" value="HIY97368.1"/>
    <property type="molecule type" value="Genomic_DNA"/>
</dbReference>
<evidence type="ECO:0000313" key="3">
    <source>
        <dbReference type="Proteomes" id="UP000886750"/>
    </source>
</evidence>
<dbReference type="SUPFAM" id="SSF47413">
    <property type="entry name" value="lambda repressor-like DNA-binding domains"/>
    <property type="match status" value="1"/>
</dbReference>
<sequence length="103" mass="11668">MKDPRIKIDRLRQEKGWSLSQLARQIGISETAVYNWYNENDSMPTVQVLCDACDVLGITLSELFSDSDTDKLTAPQLECLDILGKLSEKKQRLALEILRALAE</sequence>
<protein>
    <submittedName>
        <fullName evidence="2">Helix-turn-helix domain-containing protein</fullName>
    </submittedName>
</protein>
<dbReference type="CDD" id="cd00093">
    <property type="entry name" value="HTH_XRE"/>
    <property type="match status" value="1"/>
</dbReference>
<organism evidence="2 3">
    <name type="scientific">Candidatus Borkfalkia excrementigallinarum</name>
    <dbReference type="NCBI Taxonomy" id="2838506"/>
    <lineage>
        <taxon>Bacteria</taxon>
        <taxon>Bacillati</taxon>
        <taxon>Bacillota</taxon>
        <taxon>Clostridia</taxon>
        <taxon>Christensenellales</taxon>
        <taxon>Christensenellaceae</taxon>
        <taxon>Candidatus Borkfalkia</taxon>
    </lineage>
</organism>
<dbReference type="AlphaFoldDB" id="A0A9D2CTI5"/>
<dbReference type="Gene3D" id="1.10.260.40">
    <property type="entry name" value="lambda repressor-like DNA-binding domains"/>
    <property type="match status" value="1"/>
</dbReference>
<dbReference type="SMART" id="SM00530">
    <property type="entry name" value="HTH_XRE"/>
    <property type="match status" value="1"/>
</dbReference>
<reference evidence="2" key="1">
    <citation type="journal article" date="2021" name="PeerJ">
        <title>Extensive microbial diversity within the chicken gut microbiome revealed by metagenomics and culture.</title>
        <authorList>
            <person name="Gilroy R."/>
            <person name="Ravi A."/>
            <person name="Getino M."/>
            <person name="Pursley I."/>
            <person name="Horton D.L."/>
            <person name="Alikhan N.F."/>
            <person name="Baker D."/>
            <person name="Gharbi K."/>
            <person name="Hall N."/>
            <person name="Watson M."/>
            <person name="Adriaenssens E.M."/>
            <person name="Foster-Nyarko E."/>
            <person name="Jarju S."/>
            <person name="Secka A."/>
            <person name="Antonio M."/>
            <person name="Oren A."/>
            <person name="Chaudhuri R.R."/>
            <person name="La Ragione R."/>
            <person name="Hildebrand F."/>
            <person name="Pallen M.J."/>
        </authorList>
    </citation>
    <scope>NUCLEOTIDE SEQUENCE</scope>
    <source>
        <strain evidence="2">1345</strain>
    </source>
</reference>
<dbReference type="PROSITE" id="PS50943">
    <property type="entry name" value="HTH_CROC1"/>
    <property type="match status" value="1"/>
</dbReference>
<dbReference type="GO" id="GO:0003677">
    <property type="term" value="F:DNA binding"/>
    <property type="evidence" value="ECO:0007669"/>
    <property type="project" value="InterPro"/>
</dbReference>
<evidence type="ECO:0000313" key="2">
    <source>
        <dbReference type="EMBL" id="HIY97368.1"/>
    </source>
</evidence>
<gene>
    <name evidence="2" type="ORF">H9729_06735</name>
</gene>
<accession>A0A9D2CTI5</accession>
<name>A0A9D2CTI5_9FIRM</name>
<comment type="caution">
    <text evidence="2">The sequence shown here is derived from an EMBL/GenBank/DDBJ whole genome shotgun (WGS) entry which is preliminary data.</text>
</comment>
<evidence type="ECO:0000259" key="1">
    <source>
        <dbReference type="PROSITE" id="PS50943"/>
    </source>
</evidence>
<dbReference type="Proteomes" id="UP000886750">
    <property type="component" value="Unassembled WGS sequence"/>
</dbReference>
<proteinExistence type="predicted"/>
<reference evidence="2" key="2">
    <citation type="submission" date="2021-04" db="EMBL/GenBank/DDBJ databases">
        <authorList>
            <person name="Gilroy R."/>
        </authorList>
    </citation>
    <scope>NUCLEOTIDE SEQUENCE</scope>
    <source>
        <strain evidence="2">1345</strain>
    </source>
</reference>
<dbReference type="Pfam" id="PF13443">
    <property type="entry name" value="HTH_26"/>
    <property type="match status" value="1"/>
</dbReference>
<dbReference type="InterPro" id="IPR001387">
    <property type="entry name" value="Cro/C1-type_HTH"/>
</dbReference>
<dbReference type="InterPro" id="IPR010982">
    <property type="entry name" value="Lambda_DNA-bd_dom_sf"/>
</dbReference>
<feature type="domain" description="HTH cro/C1-type" evidence="1">
    <location>
        <begin position="8"/>
        <end position="63"/>
    </location>
</feature>